<dbReference type="InterPro" id="IPR014816">
    <property type="entry name" value="tRNA_MeTrfase_Gcd14"/>
</dbReference>
<comment type="subunit">
    <text evidence="10">Heterotetramer; composed of two copies of TRM6 and two copies of TRM61.</text>
</comment>
<keyword evidence="6 11" id="KW-0949">S-adenosyl-L-methionine</keyword>
<evidence type="ECO:0000256" key="9">
    <source>
        <dbReference type="ARBA" id="ARBA00054081"/>
    </source>
</evidence>
<dbReference type="CDD" id="cd02440">
    <property type="entry name" value="AdoMet_MTases"/>
    <property type="match status" value="1"/>
</dbReference>
<dbReference type="InterPro" id="IPR049470">
    <property type="entry name" value="TRM61_C"/>
</dbReference>
<dbReference type="FunFam" id="3.10.330.20:FF:000002">
    <property type="entry name" value="tRNA (adenine(58)-N(1))-methyltransferase catalytic subunit TRMT61A"/>
    <property type="match status" value="1"/>
</dbReference>
<keyword evidence="5 11" id="KW-0808">Transferase</keyword>
<evidence type="ECO:0000256" key="5">
    <source>
        <dbReference type="ARBA" id="ARBA00022679"/>
    </source>
</evidence>
<evidence type="ECO:0000256" key="7">
    <source>
        <dbReference type="ARBA" id="ARBA00022694"/>
    </source>
</evidence>
<proteinExistence type="inferred from homology"/>
<dbReference type="GO" id="GO:0031515">
    <property type="term" value="C:tRNA (m1A) methyltransferase complex"/>
    <property type="evidence" value="ECO:0007669"/>
    <property type="project" value="UniProtKB-UniRule"/>
</dbReference>
<protein>
    <recommendedName>
        <fullName evidence="3 11">tRNA (adenine(58)-N(1))-methyltransferase catalytic subunit TRM61</fullName>
        <ecNumber evidence="2 11">2.1.1.220</ecNumber>
    </recommendedName>
</protein>
<feature type="compositionally biased region" description="Basic and acidic residues" evidence="13">
    <location>
        <begin position="280"/>
        <end position="299"/>
    </location>
</feature>
<keyword evidence="4 11" id="KW-0489">Methyltransferase</keyword>
<comment type="catalytic activity">
    <reaction evidence="11">
        <text>adenosine(58) in tRNA + S-adenosyl-L-methionine = N(1)-methyladenosine(58) in tRNA + S-adenosyl-L-homocysteine + H(+)</text>
        <dbReference type="Rhea" id="RHEA:43152"/>
        <dbReference type="Rhea" id="RHEA-COMP:10365"/>
        <dbReference type="Rhea" id="RHEA-COMP:10366"/>
        <dbReference type="ChEBI" id="CHEBI:15378"/>
        <dbReference type="ChEBI" id="CHEBI:57856"/>
        <dbReference type="ChEBI" id="CHEBI:59789"/>
        <dbReference type="ChEBI" id="CHEBI:74411"/>
        <dbReference type="ChEBI" id="CHEBI:74491"/>
        <dbReference type="EC" id="2.1.1.220"/>
    </reaction>
</comment>
<feature type="binding site" evidence="12">
    <location>
        <position position="135"/>
    </location>
    <ligand>
        <name>S-adenosyl-L-methionine</name>
        <dbReference type="ChEBI" id="CHEBI:59789"/>
    </ligand>
</feature>
<comment type="similarity">
    <text evidence="11">Belongs to the class I-like SAM-binding methyltransferase superfamily. TRM61 family.</text>
</comment>
<feature type="region of interest" description="Disordered" evidence="13">
    <location>
        <begin position="274"/>
        <end position="299"/>
    </location>
</feature>
<evidence type="ECO:0000256" key="13">
    <source>
        <dbReference type="SAM" id="MobiDB-lite"/>
    </source>
</evidence>
<dbReference type="GO" id="GO:0030488">
    <property type="term" value="P:tRNA methylation"/>
    <property type="evidence" value="ECO:0007669"/>
    <property type="project" value="InterPro"/>
</dbReference>
<dbReference type="GO" id="GO:0005634">
    <property type="term" value="C:nucleus"/>
    <property type="evidence" value="ECO:0007669"/>
    <property type="project" value="UniProtKB-SubCell"/>
</dbReference>
<comment type="subcellular location">
    <subcellularLocation>
        <location evidence="1 11">Nucleus</location>
    </subcellularLocation>
</comment>
<evidence type="ECO:0000256" key="2">
    <source>
        <dbReference type="ARBA" id="ARBA00012796"/>
    </source>
</evidence>
<dbReference type="GO" id="GO:0160107">
    <property type="term" value="F:tRNA (adenine(58)-N1)-methyltransferase activity"/>
    <property type="evidence" value="ECO:0007669"/>
    <property type="project" value="UniProtKB-EC"/>
</dbReference>
<dbReference type="AlphaFoldDB" id="A0A1Z8JNC0"/>
<feature type="binding site" evidence="12">
    <location>
        <position position="183"/>
    </location>
    <ligand>
        <name>S-adenosyl-L-methionine</name>
        <dbReference type="ChEBI" id="CHEBI:59789"/>
    </ligand>
</feature>
<evidence type="ECO:0000313" key="15">
    <source>
        <dbReference type="EMBL" id="OUT22061.1"/>
    </source>
</evidence>
<evidence type="ECO:0000256" key="1">
    <source>
        <dbReference type="ARBA" id="ARBA00004123"/>
    </source>
</evidence>
<evidence type="ECO:0000256" key="8">
    <source>
        <dbReference type="ARBA" id="ARBA00023242"/>
    </source>
</evidence>
<evidence type="ECO:0000256" key="10">
    <source>
        <dbReference type="ARBA" id="ARBA00063447"/>
    </source>
</evidence>
<reference evidence="15 16" key="1">
    <citation type="submission" date="2017-05" db="EMBL/GenBank/DDBJ databases">
        <title>The Genome Sequence of Candida krusei Ckrusei653.</title>
        <authorList>
            <person name="Cuomo C."/>
            <person name="Forche A."/>
            <person name="Young S."/>
            <person name="Abouelleil A."/>
            <person name="Cao P."/>
            <person name="Chapman S."/>
            <person name="Cusick C."/>
            <person name="Shea T."/>
            <person name="Nusbaum C."/>
            <person name="Birren B."/>
        </authorList>
    </citation>
    <scope>NUCLEOTIDE SEQUENCE [LARGE SCALE GENOMIC DNA]</scope>
    <source>
        <strain evidence="15 16">Ckrusei653</strain>
    </source>
</reference>
<organism evidence="15 16">
    <name type="scientific">Pichia kudriavzevii</name>
    <name type="common">Yeast</name>
    <name type="synonym">Issatchenkia orientalis</name>
    <dbReference type="NCBI Taxonomy" id="4909"/>
    <lineage>
        <taxon>Eukaryota</taxon>
        <taxon>Fungi</taxon>
        <taxon>Dikarya</taxon>
        <taxon>Ascomycota</taxon>
        <taxon>Saccharomycotina</taxon>
        <taxon>Pichiomycetes</taxon>
        <taxon>Pichiales</taxon>
        <taxon>Pichiaceae</taxon>
        <taxon>Pichia</taxon>
    </lineage>
</organism>
<name>A0A1Z8JNC0_PICKU</name>
<evidence type="ECO:0000256" key="3">
    <source>
        <dbReference type="ARBA" id="ARBA00015963"/>
    </source>
</evidence>
<comment type="caution">
    <text evidence="15">The sequence shown here is derived from an EMBL/GenBank/DDBJ whole genome shotgun (WGS) entry which is preliminary data.</text>
</comment>
<keyword evidence="7 11" id="KW-0819">tRNA processing</keyword>
<sequence>MPFTDRKKYIEEGDLVLVYVSRTIIKPIYVTKGEHFNTRFGSFPHDSMIGLEFGSQITTPKDRGFVYLLQPTPELWTMSLPHRTQIVYTPDSSYILQRLNVHPGSRVIEAGTGSGSFTHAFARTVNDEGKLFTFEFHEERYQKAKEEFEAHQLNNIIITHRDVCKNGFEIDNVDLQADTIFLDLPSPWEAIPLLKKVTTNDKQIGICCFLPCFEQVVKAVEALQNEGWIDVELTDVSGRLWESHKAMKREVDDAVKRLRYVKERQREGLELIKAGKHPRKENETKENETKENETKEKDYGFNPFGRGKRILEGEDGFEWFDVSRLESEVKTHTSYLVFARKMPPMVRKLENTRDSV</sequence>
<dbReference type="EMBL" id="NHMM01000004">
    <property type="protein sequence ID" value="OUT22061.1"/>
    <property type="molecule type" value="Genomic_DNA"/>
</dbReference>
<dbReference type="InterPro" id="IPR029063">
    <property type="entry name" value="SAM-dependent_MTases_sf"/>
</dbReference>
<dbReference type="PROSITE" id="PS51620">
    <property type="entry name" value="SAM_TRM61"/>
    <property type="match status" value="1"/>
</dbReference>
<evidence type="ECO:0000256" key="6">
    <source>
        <dbReference type="ARBA" id="ARBA00022691"/>
    </source>
</evidence>
<feature type="domain" description="tRNA (adenine(58)-N(1))-methyltransferase catalytic subunit TRM61 C-terminal" evidence="14">
    <location>
        <begin position="64"/>
        <end position="341"/>
    </location>
</feature>
<dbReference type="SUPFAM" id="SSF53335">
    <property type="entry name" value="S-adenosyl-L-methionine-dependent methyltransferases"/>
    <property type="match status" value="1"/>
</dbReference>
<dbReference type="VEuPathDB" id="FungiDB:C5L36_0E02040"/>
<evidence type="ECO:0000256" key="11">
    <source>
        <dbReference type="PIRNR" id="PIRNR017269"/>
    </source>
</evidence>
<comment type="function">
    <text evidence="9 11">Catalytic subunit of tRNA (adenine-N(1)-)-methyltransferase, which catalyzes the formation of N(1)-methyladenine at position 58 (m1A58) in initiator methionyl-tRNA.</text>
</comment>
<dbReference type="Pfam" id="PF08704">
    <property type="entry name" value="GCD14"/>
    <property type="match status" value="1"/>
</dbReference>
<evidence type="ECO:0000259" key="14">
    <source>
        <dbReference type="Pfam" id="PF08704"/>
    </source>
</evidence>
<dbReference type="Proteomes" id="UP000195871">
    <property type="component" value="Unassembled WGS sequence"/>
</dbReference>
<keyword evidence="8 11" id="KW-0539">Nucleus</keyword>
<dbReference type="PANTHER" id="PTHR12133">
    <property type="entry name" value="TRNA (ADENINE(58)-N(1))-METHYLTRANSFERASE"/>
    <property type="match status" value="1"/>
</dbReference>
<evidence type="ECO:0000256" key="12">
    <source>
        <dbReference type="PIRSR" id="PIRSR017269-1"/>
    </source>
</evidence>
<evidence type="ECO:0000313" key="16">
    <source>
        <dbReference type="Proteomes" id="UP000195871"/>
    </source>
</evidence>
<evidence type="ECO:0000256" key="4">
    <source>
        <dbReference type="ARBA" id="ARBA00022603"/>
    </source>
</evidence>
<gene>
    <name evidence="15" type="ORF">CAS74_003049</name>
</gene>
<dbReference type="Gene3D" id="3.10.330.20">
    <property type="match status" value="1"/>
</dbReference>
<dbReference type="PANTHER" id="PTHR12133:SF2">
    <property type="entry name" value="TRNA (ADENINE(58)-N(1))-METHYLTRANSFERASE CATALYTIC SUBUNIT TRMT61A"/>
    <property type="match status" value="1"/>
</dbReference>
<dbReference type="Gene3D" id="3.40.50.150">
    <property type="entry name" value="Vaccinia Virus protein VP39"/>
    <property type="match status" value="1"/>
</dbReference>
<dbReference type="EC" id="2.1.1.220" evidence="2 11"/>
<accession>A0A1Z8JNC0</accession>
<dbReference type="PIRSF" id="PIRSF017269">
    <property type="entry name" value="GCD14"/>
    <property type="match status" value="1"/>
</dbReference>